<name>A0A367KX07_RHIST</name>
<reference evidence="2 3" key="1">
    <citation type="journal article" date="2018" name="G3 (Bethesda)">
        <title>Phylogenetic and Phylogenomic Definition of Rhizopus Species.</title>
        <authorList>
            <person name="Gryganskyi A.P."/>
            <person name="Golan J."/>
            <person name="Dolatabadi S."/>
            <person name="Mondo S."/>
            <person name="Robb S."/>
            <person name="Idnurm A."/>
            <person name="Muszewska A."/>
            <person name="Steczkiewicz K."/>
            <person name="Masonjones S."/>
            <person name="Liao H.L."/>
            <person name="Gajdeczka M.T."/>
            <person name="Anike F."/>
            <person name="Vuek A."/>
            <person name="Anishchenko I.M."/>
            <person name="Voigt K."/>
            <person name="de Hoog G.S."/>
            <person name="Smith M.E."/>
            <person name="Heitman J."/>
            <person name="Vilgalys R."/>
            <person name="Stajich J.E."/>
        </authorList>
    </citation>
    <scope>NUCLEOTIDE SEQUENCE [LARGE SCALE GENOMIC DNA]</scope>
    <source>
        <strain evidence="2 3">LSU 92-RS-03</strain>
    </source>
</reference>
<organism evidence="2 3">
    <name type="scientific">Rhizopus stolonifer</name>
    <name type="common">Rhizopus nigricans</name>
    <dbReference type="NCBI Taxonomy" id="4846"/>
    <lineage>
        <taxon>Eukaryota</taxon>
        <taxon>Fungi</taxon>
        <taxon>Fungi incertae sedis</taxon>
        <taxon>Mucoromycota</taxon>
        <taxon>Mucoromycotina</taxon>
        <taxon>Mucoromycetes</taxon>
        <taxon>Mucorales</taxon>
        <taxon>Mucorineae</taxon>
        <taxon>Rhizopodaceae</taxon>
        <taxon>Rhizopus</taxon>
    </lineage>
</organism>
<gene>
    <name evidence="2" type="ORF">CU098_013224</name>
</gene>
<keyword evidence="3" id="KW-1185">Reference proteome</keyword>
<feature type="region of interest" description="Disordered" evidence="1">
    <location>
        <begin position="1"/>
        <end position="20"/>
    </location>
</feature>
<evidence type="ECO:0000256" key="1">
    <source>
        <dbReference type="SAM" id="MobiDB-lite"/>
    </source>
</evidence>
<proteinExistence type="predicted"/>
<dbReference type="OrthoDB" id="2220023at2759"/>
<sequence length="129" mass="14888">MYFALPKSNERPSTKKTQLSNTMADDRISEIIHNLDDHWGSPPILTPNTLTHILSNQWEDTAIFTLIEEMIKTLESIKTESLANDIKNDPIIQKYMISKRQGQQGEQSQDVVLQHLIELLQHHNKMHTS</sequence>
<accession>A0A367KX07</accession>
<dbReference type="EMBL" id="PJQM01000112">
    <property type="protein sequence ID" value="RCI06650.1"/>
    <property type="molecule type" value="Genomic_DNA"/>
</dbReference>
<evidence type="ECO:0000313" key="3">
    <source>
        <dbReference type="Proteomes" id="UP000253551"/>
    </source>
</evidence>
<dbReference type="Proteomes" id="UP000253551">
    <property type="component" value="Unassembled WGS sequence"/>
</dbReference>
<protein>
    <submittedName>
        <fullName evidence="2">Uncharacterized protein</fullName>
    </submittedName>
</protein>
<comment type="caution">
    <text evidence="2">The sequence shown here is derived from an EMBL/GenBank/DDBJ whole genome shotgun (WGS) entry which is preliminary data.</text>
</comment>
<evidence type="ECO:0000313" key="2">
    <source>
        <dbReference type="EMBL" id="RCI06650.1"/>
    </source>
</evidence>
<dbReference type="AlphaFoldDB" id="A0A367KX07"/>